<keyword evidence="1" id="KW-1133">Transmembrane helix</keyword>
<feature type="transmembrane region" description="Helical" evidence="1">
    <location>
        <begin position="233"/>
        <end position="254"/>
    </location>
</feature>
<evidence type="ECO:0000259" key="2">
    <source>
        <dbReference type="Pfam" id="PF01757"/>
    </source>
</evidence>
<dbReference type="AlphaFoldDB" id="A0A5B9D9X3"/>
<evidence type="ECO:0000256" key="1">
    <source>
        <dbReference type="SAM" id="Phobius"/>
    </source>
</evidence>
<sequence length="335" mass="40593">MNNIIICKRNEGLDVLKGILIILMIIGHIFSYSLGYNALNPIRYAIYSFHMPLFMGISGYLLNINFLKQASIIQILKKYFFRLLIPVMISWIMWYFFKLKKYNSLFEDPKLFEFIFFPQVYLWYIYSLFVYILIISLFLRISTKFYVLFLFSIFLALFFVYFIDYSSTIVSKSGKLELSFYTYRPHFFCFLILGILTKQKNWMIKSHKISIFTIIILIFVRILNYYYFNAYLYNIDFYFLNFFLILYLLPHAINWKFKYSTFLQDIGKKSMPIYLYNLFLIVAYTDKRLFSWYLVTFSCEFILILVIVRPKLIKDYVYGKKKIKISYNNGNEKFD</sequence>
<dbReference type="EMBL" id="CP042905">
    <property type="protein sequence ID" value="QEE16019.1"/>
    <property type="molecule type" value="Genomic_DNA"/>
</dbReference>
<evidence type="ECO:0000313" key="3">
    <source>
        <dbReference type="EMBL" id="QEE16019.1"/>
    </source>
</evidence>
<dbReference type="GeneID" id="41329840"/>
<keyword evidence="3" id="KW-0808">Transferase</keyword>
<reference evidence="3 4" key="1">
    <citation type="journal article" date="2020" name="Nature">
        <title>Isolation of an archaeon at the prokaryote-eukaryote interface.</title>
        <authorList>
            <person name="Imachi H."/>
            <person name="Nobu M.K."/>
            <person name="Nakahara N."/>
            <person name="Morono Y."/>
            <person name="Ogawara M."/>
            <person name="Takaki Y."/>
            <person name="Takano Y."/>
            <person name="Uematsu K."/>
            <person name="Ikuta T."/>
            <person name="Ito M."/>
            <person name="Matsui Y."/>
            <person name="Miyazaki M."/>
            <person name="Murata K."/>
            <person name="Saito Y."/>
            <person name="Sakai S."/>
            <person name="Song C."/>
            <person name="Tasumi E."/>
            <person name="Yamanaka Y."/>
            <person name="Yamaguchi T."/>
            <person name="Kamagata Y."/>
            <person name="Tamaki H."/>
            <person name="Takai K."/>
        </authorList>
    </citation>
    <scope>NUCLEOTIDE SEQUENCE [LARGE SCALE GENOMIC DNA]</scope>
    <source>
        <strain evidence="3 4">MK-D1</strain>
    </source>
</reference>
<feature type="transmembrane region" description="Helical" evidence="1">
    <location>
        <begin position="12"/>
        <end position="32"/>
    </location>
</feature>
<keyword evidence="3" id="KW-0012">Acyltransferase</keyword>
<dbReference type="Proteomes" id="UP000321408">
    <property type="component" value="Chromosome"/>
</dbReference>
<dbReference type="RefSeq" id="WP_147662910.1">
    <property type="nucleotide sequence ID" value="NZ_CP042905.2"/>
</dbReference>
<organism evidence="3 4">
    <name type="scientific">Promethearchaeum syntrophicum</name>
    <dbReference type="NCBI Taxonomy" id="2594042"/>
    <lineage>
        <taxon>Archaea</taxon>
        <taxon>Promethearchaeati</taxon>
        <taxon>Promethearchaeota</taxon>
        <taxon>Promethearchaeia</taxon>
        <taxon>Promethearchaeales</taxon>
        <taxon>Promethearchaeaceae</taxon>
        <taxon>Promethearchaeum</taxon>
    </lineage>
</organism>
<keyword evidence="1" id="KW-0812">Transmembrane</keyword>
<dbReference type="InterPro" id="IPR002656">
    <property type="entry name" value="Acyl_transf_3_dom"/>
</dbReference>
<proteinExistence type="predicted"/>
<feature type="domain" description="Acyltransferase 3" evidence="2">
    <location>
        <begin position="11"/>
        <end position="307"/>
    </location>
</feature>
<feature type="transmembrane region" description="Helical" evidence="1">
    <location>
        <begin position="290"/>
        <end position="308"/>
    </location>
</feature>
<feature type="transmembrane region" description="Helical" evidence="1">
    <location>
        <begin position="121"/>
        <end position="139"/>
    </location>
</feature>
<keyword evidence="4" id="KW-1185">Reference proteome</keyword>
<name>A0A5B9D9X3_9ARCH</name>
<feature type="transmembrane region" description="Helical" evidence="1">
    <location>
        <begin position="146"/>
        <end position="163"/>
    </location>
</feature>
<reference evidence="3 4" key="2">
    <citation type="journal article" date="2024" name="Int. J. Syst. Evol. Microbiol.">
        <title>Promethearchaeum syntrophicum gen. nov., sp. nov., an anaerobic, obligately syntrophic archaeon, the first isolate of the lineage 'Asgard' archaea, and proposal of the new archaeal phylum Promethearchaeota phyl. nov. and kingdom Promethearchaeati regn. nov.</title>
        <authorList>
            <person name="Imachi H."/>
            <person name="Nobu M.K."/>
            <person name="Kato S."/>
            <person name="Takaki Y."/>
            <person name="Miyazaki M."/>
            <person name="Miyata M."/>
            <person name="Ogawara M."/>
            <person name="Saito Y."/>
            <person name="Sakai S."/>
            <person name="Tahara Y.O."/>
            <person name="Takano Y."/>
            <person name="Tasumi E."/>
            <person name="Uematsu K."/>
            <person name="Yoshimura T."/>
            <person name="Itoh T."/>
            <person name="Ohkuma M."/>
            <person name="Takai K."/>
        </authorList>
    </citation>
    <scope>NUCLEOTIDE SEQUENCE [LARGE SCALE GENOMIC DNA]</scope>
    <source>
        <strain evidence="3 4">MK-D1</strain>
    </source>
</reference>
<dbReference type="KEGG" id="psyt:DSAG12_01847"/>
<dbReference type="InterPro" id="IPR052734">
    <property type="entry name" value="Nod_factor_acetyltransferase"/>
</dbReference>
<feature type="transmembrane region" description="Helical" evidence="1">
    <location>
        <begin position="44"/>
        <end position="67"/>
    </location>
</feature>
<protein>
    <submittedName>
        <fullName evidence="3">Acyltransferase family protein</fullName>
    </submittedName>
</protein>
<keyword evidence="1" id="KW-0472">Membrane</keyword>
<dbReference type="Pfam" id="PF01757">
    <property type="entry name" value="Acyl_transf_3"/>
    <property type="match status" value="1"/>
</dbReference>
<feature type="transmembrane region" description="Helical" evidence="1">
    <location>
        <begin position="178"/>
        <end position="197"/>
    </location>
</feature>
<dbReference type="PANTHER" id="PTHR37312">
    <property type="entry name" value="MEMBRANE-BOUND ACYLTRANSFERASE YKRP-RELATED"/>
    <property type="match status" value="1"/>
</dbReference>
<feature type="transmembrane region" description="Helical" evidence="1">
    <location>
        <begin position="209"/>
        <end position="227"/>
    </location>
</feature>
<gene>
    <name evidence="3" type="ORF">DSAG12_01847</name>
</gene>
<dbReference type="GO" id="GO:0016747">
    <property type="term" value="F:acyltransferase activity, transferring groups other than amino-acyl groups"/>
    <property type="evidence" value="ECO:0007669"/>
    <property type="project" value="InterPro"/>
</dbReference>
<evidence type="ECO:0000313" key="4">
    <source>
        <dbReference type="Proteomes" id="UP000321408"/>
    </source>
</evidence>
<accession>A0A5B9D9X3</accession>
<dbReference type="PANTHER" id="PTHR37312:SF1">
    <property type="entry name" value="MEMBRANE-BOUND ACYLTRANSFERASE YKRP-RELATED"/>
    <property type="match status" value="1"/>
</dbReference>
<feature type="transmembrane region" description="Helical" evidence="1">
    <location>
        <begin position="79"/>
        <end position="97"/>
    </location>
</feature>